<feature type="chain" id="PRO_5020481914" description="Secreted protein" evidence="1">
    <location>
        <begin position="24"/>
        <end position="381"/>
    </location>
</feature>
<feature type="signal peptide" evidence="1">
    <location>
        <begin position="1"/>
        <end position="23"/>
    </location>
</feature>
<organism evidence="2 3">
    <name type="scientific">Sorangium cellulosum</name>
    <name type="common">Polyangium cellulosum</name>
    <dbReference type="NCBI Taxonomy" id="56"/>
    <lineage>
        <taxon>Bacteria</taxon>
        <taxon>Pseudomonadati</taxon>
        <taxon>Myxococcota</taxon>
        <taxon>Polyangia</taxon>
        <taxon>Polyangiales</taxon>
        <taxon>Polyangiaceae</taxon>
        <taxon>Sorangium</taxon>
    </lineage>
</organism>
<dbReference type="RefSeq" id="WP_129353891.1">
    <property type="nucleotide sequence ID" value="NZ_CP012670.1"/>
</dbReference>
<gene>
    <name evidence="2" type="ORF">SOCEGT47_069050</name>
</gene>
<proteinExistence type="predicted"/>
<dbReference type="PROSITE" id="PS51257">
    <property type="entry name" value="PROKAR_LIPOPROTEIN"/>
    <property type="match status" value="1"/>
</dbReference>
<evidence type="ECO:0000256" key="1">
    <source>
        <dbReference type="SAM" id="SignalP"/>
    </source>
</evidence>
<dbReference type="Proteomes" id="UP000295781">
    <property type="component" value="Chromosome"/>
</dbReference>
<evidence type="ECO:0008006" key="4">
    <source>
        <dbReference type="Google" id="ProtNLM"/>
    </source>
</evidence>
<dbReference type="EMBL" id="CP012670">
    <property type="protein sequence ID" value="AUX26344.1"/>
    <property type="molecule type" value="Genomic_DNA"/>
</dbReference>
<name>A0A4P2Q9P4_SORCE</name>
<evidence type="ECO:0000313" key="3">
    <source>
        <dbReference type="Proteomes" id="UP000295781"/>
    </source>
</evidence>
<reference evidence="2 3" key="1">
    <citation type="submission" date="2015-09" db="EMBL/GenBank/DDBJ databases">
        <title>Sorangium comparison.</title>
        <authorList>
            <person name="Zaburannyi N."/>
            <person name="Bunk B."/>
            <person name="Overmann J."/>
            <person name="Mueller R."/>
        </authorList>
    </citation>
    <scope>NUCLEOTIDE SEQUENCE [LARGE SCALE GENOMIC DNA]</scope>
    <source>
        <strain evidence="2 3">So ceGT47</strain>
    </source>
</reference>
<evidence type="ECO:0000313" key="2">
    <source>
        <dbReference type="EMBL" id="AUX26344.1"/>
    </source>
</evidence>
<sequence length="381" mass="39552">MRSKALLLGSLVVGIMSAGCAVAYEAEEGEVGDAQQAYVSRAWAYAWAHQATGSYTATSSYSRNSAGDNFAEGLDNTVSQIATGRYRVRFPDVGAAPGGHVQVTAYGGGSERCKVNSWLRSGDDVDVYVNCFTAGGAPVDAKFSVAYVRKSGTGSSGEAYVWANNATAAAYTPDPMYQFNSTGASNTIARQGVGYYAVTLPGQTASGGTVEVTAYGAGSDHCKVGSWGQSGNNVVAYVRCFDSAGAPSDGRFTLNFARSRAVNGGLSYSYAWANNATAASYTPHLSYQEGYIAGDLGDVEADITAARTSAGRYSLSLPGMSATGSNVQVTAYGSGPEYCKVVGWGGSETTANVNVACFDESGAPADSRFVLVYTDDKFIVL</sequence>
<keyword evidence="1" id="KW-0732">Signal</keyword>
<dbReference type="OrthoDB" id="3806195at2"/>
<dbReference type="AlphaFoldDB" id="A0A4P2Q9P4"/>
<protein>
    <recommendedName>
        <fullName evidence="4">Secreted protein</fullName>
    </recommendedName>
</protein>
<accession>A0A4P2Q9P4</accession>